<evidence type="ECO:0000313" key="2">
    <source>
        <dbReference type="Proteomes" id="UP000807825"/>
    </source>
</evidence>
<gene>
    <name evidence="1" type="ORF">HY912_10650</name>
</gene>
<protein>
    <submittedName>
        <fullName evidence="1">Uncharacterized protein</fullName>
    </submittedName>
</protein>
<sequence length="88" mass="9540">MGISSGLTLIRMSEDSADLLKSVATIRCRRLTNTKYGNGAASFPDLLVWGTETWYALVLNEKGLLREVRGRIGAVLSLVRGRPFAATG</sequence>
<accession>A0A9D6V4P8</accession>
<dbReference type="Proteomes" id="UP000807825">
    <property type="component" value="Unassembled WGS sequence"/>
</dbReference>
<dbReference type="EMBL" id="JACRDE010000288">
    <property type="protein sequence ID" value="MBI5249941.1"/>
    <property type="molecule type" value="Genomic_DNA"/>
</dbReference>
<comment type="caution">
    <text evidence="1">The sequence shown here is derived from an EMBL/GenBank/DDBJ whole genome shotgun (WGS) entry which is preliminary data.</text>
</comment>
<dbReference type="AlphaFoldDB" id="A0A9D6V4P8"/>
<name>A0A9D6V4P8_9BACT</name>
<organism evidence="1 2">
    <name type="scientific">Desulfomonile tiedjei</name>
    <dbReference type="NCBI Taxonomy" id="2358"/>
    <lineage>
        <taxon>Bacteria</taxon>
        <taxon>Pseudomonadati</taxon>
        <taxon>Thermodesulfobacteriota</taxon>
        <taxon>Desulfomonilia</taxon>
        <taxon>Desulfomonilales</taxon>
        <taxon>Desulfomonilaceae</taxon>
        <taxon>Desulfomonile</taxon>
    </lineage>
</organism>
<proteinExistence type="predicted"/>
<reference evidence="1" key="1">
    <citation type="submission" date="2020-07" db="EMBL/GenBank/DDBJ databases">
        <title>Huge and variable diversity of episymbiotic CPR bacteria and DPANN archaea in groundwater ecosystems.</title>
        <authorList>
            <person name="He C.Y."/>
            <person name="Keren R."/>
            <person name="Whittaker M."/>
            <person name="Farag I.F."/>
            <person name="Doudna J."/>
            <person name="Cate J.H.D."/>
            <person name="Banfield J.F."/>
        </authorList>
    </citation>
    <scope>NUCLEOTIDE SEQUENCE</scope>
    <source>
        <strain evidence="1">NC_groundwater_1664_Pr3_B-0.1um_52_9</strain>
    </source>
</reference>
<evidence type="ECO:0000313" key="1">
    <source>
        <dbReference type="EMBL" id="MBI5249941.1"/>
    </source>
</evidence>